<dbReference type="Pfam" id="PF06999">
    <property type="entry name" value="Suc_Fer-like"/>
    <property type="match status" value="1"/>
</dbReference>
<name>A0A833U3V7_JUGRE</name>
<dbReference type="FunFam" id="3.40.30.10:FF:000213">
    <property type="entry name" value="APD1p protein"/>
    <property type="match status" value="1"/>
</dbReference>
<comment type="caution">
    <text evidence="1">The sequence shown here is derived from an EMBL/GenBank/DDBJ whole genome shotgun (WGS) entry which is preliminary data.</text>
</comment>
<gene>
    <name evidence="1" type="ORF">F2P56_021027</name>
</gene>
<dbReference type="PANTHER" id="PTHR31902">
    <property type="entry name" value="ACTIN PATCHES DISTAL PROTEIN 1"/>
    <property type="match status" value="1"/>
</dbReference>
<evidence type="ECO:0000313" key="1">
    <source>
        <dbReference type="EMBL" id="KAF5461210.1"/>
    </source>
</evidence>
<dbReference type="CDD" id="cd03062">
    <property type="entry name" value="TRX_Fd_Sucrase"/>
    <property type="match status" value="1"/>
</dbReference>
<dbReference type="SUPFAM" id="SSF52833">
    <property type="entry name" value="Thioredoxin-like"/>
    <property type="match status" value="1"/>
</dbReference>
<evidence type="ECO:0000313" key="2">
    <source>
        <dbReference type="Proteomes" id="UP000619265"/>
    </source>
</evidence>
<dbReference type="Gene3D" id="3.40.30.10">
    <property type="entry name" value="Glutaredoxin"/>
    <property type="match status" value="1"/>
</dbReference>
<evidence type="ECO:0008006" key="3">
    <source>
        <dbReference type="Google" id="ProtNLM"/>
    </source>
</evidence>
<dbReference type="InterPro" id="IPR009737">
    <property type="entry name" value="Aim32/Apd1-like"/>
</dbReference>
<reference evidence="1" key="2">
    <citation type="submission" date="2020-03" db="EMBL/GenBank/DDBJ databases">
        <title>Walnut 2.0.</title>
        <authorList>
            <person name="Marrano A."/>
            <person name="Britton M."/>
            <person name="Zimin A.V."/>
            <person name="Zaini P.A."/>
            <person name="Workman R."/>
            <person name="Puiu D."/>
            <person name="Bianco L."/>
            <person name="Allen B.J."/>
            <person name="Troggio M."/>
            <person name="Leslie C.A."/>
            <person name="Timp W."/>
            <person name="Dendekar A."/>
            <person name="Salzberg S.L."/>
            <person name="Neale D.B."/>
        </authorList>
    </citation>
    <scope>NUCLEOTIDE SEQUENCE</scope>
    <source>
        <tissue evidence="1">Leaves</tissue>
    </source>
</reference>
<sequence length="525" mass="58311">VKGGKTFTCQRSGRETSNLCRKWGVETEIPPASHVASGTKLPLLQVPIQLERFLSLSLSLSLTHTHTLSLSLSSASVLKRRHLSLSLSLERHMASNRDRDDALAFTNPSSSSSPIIASDPHDSFLTDTPSLIGSFGSFQSEGLLSETISDAEFGFSRPDFGTSRLAGTVDFYQRHVFLCYKNPQVWPPRIEASEFDRLPRLLSAAVMARKADMKKETRLTICEGHDGTETSNGDVLIFPEMIRYRRLTHFDVDTFVEEVLVKDVEWLPGTPETLKGAYVFVCSHMSRDRRCGVCGPALVSRFKGEIELRGLQSTVSVSPCSHIGGHKYAGNIIIFRSNLNGEVTGHWYGYVTPEDLPALLEQHVVKGDIVDRLWRGQMGLSEEEQKNSQELRLQLNGEINVEQKTEELTQTHQSETLTAACRPQVEVMACCQEKGKSNCCQNPVLEEKLDSLDANVGTAKATAQKKSSKKLNFRMNSGKGASTRKVRAMPTWFESWEHEDTYAALAVVCAAVSVSIAYSCYKQLR</sequence>
<dbReference type="AlphaFoldDB" id="A0A833U3V7"/>
<dbReference type="EMBL" id="LIHL02000009">
    <property type="protein sequence ID" value="KAF5461210.1"/>
    <property type="molecule type" value="Genomic_DNA"/>
</dbReference>
<dbReference type="InterPro" id="IPR036249">
    <property type="entry name" value="Thioredoxin-like_sf"/>
</dbReference>
<dbReference type="PANTHER" id="PTHR31902:SF14">
    <property type="entry name" value="ACTIN PATCHES DISTAL PROTEIN 1"/>
    <property type="match status" value="1"/>
</dbReference>
<dbReference type="Gramene" id="Jr09_16440_p1">
    <property type="protein sequence ID" value="cds.Jr09_16440_p1"/>
    <property type="gene ID" value="Jr09_16440"/>
</dbReference>
<protein>
    <recommendedName>
        <fullName evidence="3">Altered inheritance of mitochondria protein 32-like</fullName>
    </recommendedName>
</protein>
<feature type="non-terminal residue" evidence="1">
    <location>
        <position position="1"/>
    </location>
</feature>
<reference evidence="1" key="1">
    <citation type="submission" date="2015-10" db="EMBL/GenBank/DDBJ databases">
        <authorList>
            <person name="Martinez-Garcia P.J."/>
            <person name="Crepeau M.W."/>
            <person name="Puiu D."/>
            <person name="Gonzalez-Ibeas D."/>
            <person name="Whalen J."/>
            <person name="Stevens K."/>
            <person name="Paul R."/>
            <person name="Butterfield T."/>
            <person name="Britton M."/>
            <person name="Reagan R."/>
            <person name="Chakraborty S."/>
            <person name="Walawage S.L."/>
            <person name="Vasquez-Gross H.A."/>
            <person name="Cardeno C."/>
            <person name="Famula R."/>
            <person name="Pratt K."/>
            <person name="Kuruganti S."/>
            <person name="Aradhya M.K."/>
            <person name="Leslie C.A."/>
            <person name="Dandekar A.M."/>
            <person name="Salzberg S.L."/>
            <person name="Wegrzyn J.L."/>
            <person name="Langley C.H."/>
            <person name="Neale D.B."/>
        </authorList>
    </citation>
    <scope>NUCLEOTIDE SEQUENCE</scope>
    <source>
        <tissue evidence="1">Leaves</tissue>
    </source>
</reference>
<organism evidence="1 2">
    <name type="scientific">Juglans regia</name>
    <name type="common">English walnut</name>
    <dbReference type="NCBI Taxonomy" id="51240"/>
    <lineage>
        <taxon>Eukaryota</taxon>
        <taxon>Viridiplantae</taxon>
        <taxon>Streptophyta</taxon>
        <taxon>Embryophyta</taxon>
        <taxon>Tracheophyta</taxon>
        <taxon>Spermatophyta</taxon>
        <taxon>Magnoliopsida</taxon>
        <taxon>eudicotyledons</taxon>
        <taxon>Gunneridae</taxon>
        <taxon>Pentapetalae</taxon>
        <taxon>rosids</taxon>
        <taxon>fabids</taxon>
        <taxon>Fagales</taxon>
        <taxon>Juglandaceae</taxon>
        <taxon>Juglans</taxon>
    </lineage>
</organism>
<dbReference type="Proteomes" id="UP000619265">
    <property type="component" value="Unassembled WGS sequence"/>
</dbReference>
<proteinExistence type="predicted"/>
<accession>A0A833U3V7</accession>